<keyword evidence="2" id="KW-1133">Transmembrane helix</keyword>
<accession>A0A413RHL9</accession>
<evidence type="ECO:0000256" key="2">
    <source>
        <dbReference type="SAM" id="Phobius"/>
    </source>
</evidence>
<evidence type="ECO:0000313" key="3">
    <source>
        <dbReference type="EMBL" id="RHA37666.1"/>
    </source>
</evidence>
<evidence type="ECO:0000313" key="4">
    <source>
        <dbReference type="Proteomes" id="UP000283374"/>
    </source>
</evidence>
<comment type="caution">
    <text evidence="3">The sequence shown here is derived from an EMBL/GenBank/DDBJ whole genome shotgun (WGS) entry which is preliminary data.</text>
</comment>
<dbReference type="OrthoDB" id="5189092at2"/>
<keyword evidence="2" id="KW-0812">Transmembrane</keyword>
<evidence type="ECO:0000256" key="1">
    <source>
        <dbReference type="SAM" id="MobiDB-lite"/>
    </source>
</evidence>
<feature type="region of interest" description="Disordered" evidence="1">
    <location>
        <begin position="42"/>
        <end position="78"/>
    </location>
</feature>
<feature type="compositionally biased region" description="Low complexity" evidence="1">
    <location>
        <begin position="42"/>
        <end position="76"/>
    </location>
</feature>
<reference evidence="3 4" key="1">
    <citation type="submission" date="2018-08" db="EMBL/GenBank/DDBJ databases">
        <title>Cellulomonas rhizosphaerae sp. nov., a novel actinomycete isolated from soil.</title>
        <authorList>
            <person name="Tian Y."/>
        </authorList>
    </citation>
    <scope>NUCLEOTIDE SEQUENCE [LARGE SCALE GENOMIC DNA]</scope>
    <source>
        <strain evidence="3 4">NEAU-TCZ24</strain>
    </source>
</reference>
<keyword evidence="2" id="KW-0472">Membrane</keyword>
<keyword evidence="4" id="KW-1185">Reference proteome</keyword>
<dbReference type="Proteomes" id="UP000283374">
    <property type="component" value="Unassembled WGS sequence"/>
</dbReference>
<name>A0A413RHL9_9CELL</name>
<dbReference type="AlphaFoldDB" id="A0A413RHL9"/>
<proteinExistence type="predicted"/>
<sequence length="205" mass="21360">MSAPRPAPRPSAAVYRRRRLVVLGIPLLVVVLVVWLVAGRGSADEPSSAPKTTATTTTKSTPKATPKSTPTPTATTGVPDCTDLKLKVSADDASYAAGQNPKLTTTITNQGKEACLVDAGTDEAALVITSGDDRVWSSQDCASEASAYRPLLLAAGESVKDSVTWKRVRSEEQCPKDLPAPKSGTYAATYTLSGVNAAPEVFTLG</sequence>
<organism evidence="3 4">
    <name type="scientific">Cellulomonas rhizosphaerae</name>
    <dbReference type="NCBI Taxonomy" id="2293719"/>
    <lineage>
        <taxon>Bacteria</taxon>
        <taxon>Bacillati</taxon>
        <taxon>Actinomycetota</taxon>
        <taxon>Actinomycetes</taxon>
        <taxon>Micrococcales</taxon>
        <taxon>Cellulomonadaceae</taxon>
        <taxon>Cellulomonas</taxon>
    </lineage>
</organism>
<dbReference type="RefSeq" id="WP_118768528.1">
    <property type="nucleotide sequence ID" value="NZ_QWKP01000221.1"/>
</dbReference>
<evidence type="ECO:0008006" key="5">
    <source>
        <dbReference type="Google" id="ProtNLM"/>
    </source>
</evidence>
<protein>
    <recommendedName>
        <fullName evidence="5">DUF4232 domain-containing protein</fullName>
    </recommendedName>
</protein>
<feature type="transmembrane region" description="Helical" evidence="2">
    <location>
        <begin position="20"/>
        <end position="38"/>
    </location>
</feature>
<gene>
    <name evidence="3" type="ORF">D1825_16590</name>
</gene>
<dbReference type="EMBL" id="QWKP01000221">
    <property type="protein sequence ID" value="RHA37666.1"/>
    <property type="molecule type" value="Genomic_DNA"/>
</dbReference>